<dbReference type="InterPro" id="IPR023214">
    <property type="entry name" value="HAD_sf"/>
</dbReference>
<dbReference type="PRINTS" id="PR00413">
    <property type="entry name" value="HADHALOGNASE"/>
</dbReference>
<evidence type="ECO:0000256" key="1">
    <source>
        <dbReference type="ARBA" id="ARBA00001946"/>
    </source>
</evidence>
<dbReference type="PANTHER" id="PTHR46470">
    <property type="entry name" value="N-ACYLNEURAMINATE-9-PHOSPHATASE"/>
    <property type="match status" value="1"/>
</dbReference>
<dbReference type="RefSeq" id="WP_209896708.1">
    <property type="nucleotide sequence ID" value="NZ_JAGGMR010000001.1"/>
</dbReference>
<keyword evidence="3" id="KW-0460">Magnesium</keyword>
<comment type="cofactor">
    <cofactor evidence="1">
        <name>Mg(2+)</name>
        <dbReference type="ChEBI" id="CHEBI:18420"/>
    </cofactor>
</comment>
<proteinExistence type="predicted"/>
<dbReference type="PANTHER" id="PTHR46470:SF4">
    <property type="entry name" value="5-AMINO-6-(5-PHOSPHO-D-RIBITYLAMINO)URACIL PHOSPHATASE YIGB"/>
    <property type="match status" value="1"/>
</dbReference>
<dbReference type="GO" id="GO:0016787">
    <property type="term" value="F:hydrolase activity"/>
    <property type="evidence" value="ECO:0007669"/>
    <property type="project" value="UniProtKB-KW"/>
</dbReference>
<dbReference type="SFLD" id="SFLDS00003">
    <property type="entry name" value="Haloacid_Dehalogenase"/>
    <property type="match status" value="1"/>
</dbReference>
<protein>
    <submittedName>
        <fullName evidence="4">Hydrolase of the HAD superfamily</fullName>
    </submittedName>
</protein>
<dbReference type="SFLD" id="SFLDG01129">
    <property type="entry name" value="C1.5:_HAD__Beta-PGM__Phosphata"/>
    <property type="match status" value="1"/>
</dbReference>
<dbReference type="Gene3D" id="1.20.120.1600">
    <property type="match status" value="1"/>
</dbReference>
<dbReference type="InterPro" id="IPR036412">
    <property type="entry name" value="HAD-like_sf"/>
</dbReference>
<reference evidence="4 5" key="1">
    <citation type="submission" date="2021-03" db="EMBL/GenBank/DDBJ databases">
        <title>Sequencing the genomes of 1000 actinobacteria strains.</title>
        <authorList>
            <person name="Klenk H.-P."/>
        </authorList>
    </citation>
    <scope>NUCLEOTIDE SEQUENCE [LARGE SCALE GENOMIC DNA]</scope>
    <source>
        <strain evidence="4 5">DSM 45516</strain>
    </source>
</reference>
<evidence type="ECO:0000313" key="4">
    <source>
        <dbReference type="EMBL" id="MBP2193461.1"/>
    </source>
</evidence>
<gene>
    <name evidence="4" type="ORF">BJ987_006362</name>
</gene>
<keyword evidence="2 4" id="KW-0378">Hydrolase</keyword>
<dbReference type="InterPro" id="IPR051400">
    <property type="entry name" value="HAD-like_hydrolase"/>
</dbReference>
<accession>A0ABS4QP25</accession>
<comment type="caution">
    <text evidence="4">The sequence shown here is derived from an EMBL/GenBank/DDBJ whole genome shotgun (WGS) entry which is preliminary data.</text>
</comment>
<dbReference type="NCBIfam" id="TIGR01549">
    <property type="entry name" value="HAD-SF-IA-v1"/>
    <property type="match status" value="1"/>
</dbReference>
<dbReference type="Gene3D" id="3.40.50.1000">
    <property type="entry name" value="HAD superfamily/HAD-like"/>
    <property type="match status" value="1"/>
</dbReference>
<organism evidence="4 5">
    <name type="scientific">Nocardia goodfellowii</name>
    <dbReference type="NCBI Taxonomy" id="882446"/>
    <lineage>
        <taxon>Bacteria</taxon>
        <taxon>Bacillati</taxon>
        <taxon>Actinomycetota</taxon>
        <taxon>Actinomycetes</taxon>
        <taxon>Mycobacteriales</taxon>
        <taxon>Nocardiaceae</taxon>
        <taxon>Nocardia</taxon>
    </lineage>
</organism>
<dbReference type="EMBL" id="JAGGMR010000001">
    <property type="protein sequence ID" value="MBP2193461.1"/>
    <property type="molecule type" value="Genomic_DNA"/>
</dbReference>
<evidence type="ECO:0000313" key="5">
    <source>
        <dbReference type="Proteomes" id="UP001519325"/>
    </source>
</evidence>
<dbReference type="SUPFAM" id="SSF56784">
    <property type="entry name" value="HAD-like"/>
    <property type="match status" value="1"/>
</dbReference>
<keyword evidence="5" id="KW-1185">Reference proteome</keyword>
<dbReference type="Proteomes" id="UP001519325">
    <property type="component" value="Unassembled WGS sequence"/>
</dbReference>
<evidence type="ECO:0000256" key="2">
    <source>
        <dbReference type="ARBA" id="ARBA00022801"/>
    </source>
</evidence>
<evidence type="ECO:0000256" key="3">
    <source>
        <dbReference type="ARBA" id="ARBA00022842"/>
    </source>
</evidence>
<dbReference type="Pfam" id="PF00702">
    <property type="entry name" value="Hydrolase"/>
    <property type="match status" value="1"/>
</dbReference>
<dbReference type="InterPro" id="IPR006439">
    <property type="entry name" value="HAD-SF_hydro_IA"/>
</dbReference>
<name>A0ABS4QP25_9NOCA</name>
<sequence>MTVRAVLWDVDDTLFDYSESDRAGVLRHLAAEGLLDAHGGPEPAVRRWQAIMEAEFARFLAGEVDIFEHRRCRARVFLGIDLPDAEADAWFNRYIAHYQDCWTLFPDSAAALATLAPRFRQAVLSNSSVVNQERKLQTLDIRGYFEAVLCADELGYAKPDAAAFHAACAALDLPPGEVAYVGDRLDIDALGARDAGLTAVWLDRAGSGVGVPAGVLRITSLSELSELLHFNSLRA</sequence>